<evidence type="ECO:0000313" key="5">
    <source>
        <dbReference type="Proteomes" id="UP001150062"/>
    </source>
</evidence>
<protein>
    <submittedName>
        <fullName evidence="4">Sorting nexin-13</fullName>
    </submittedName>
</protein>
<evidence type="ECO:0000256" key="2">
    <source>
        <dbReference type="ARBA" id="ARBA00022490"/>
    </source>
</evidence>
<dbReference type="SUPFAM" id="SSF64268">
    <property type="entry name" value="PX domain"/>
    <property type="match status" value="1"/>
</dbReference>
<dbReference type="Proteomes" id="UP001150062">
    <property type="component" value="Unassembled WGS sequence"/>
</dbReference>
<keyword evidence="5" id="KW-1185">Reference proteome</keyword>
<dbReference type="Gene3D" id="3.30.1520.10">
    <property type="entry name" value="Phox-like domain"/>
    <property type="match status" value="1"/>
</dbReference>
<proteinExistence type="predicted"/>
<dbReference type="PANTHER" id="PTHR22999">
    <property type="entry name" value="PX SERINE/THREONINE KINASE PXK"/>
    <property type="match status" value="1"/>
</dbReference>
<dbReference type="PROSITE" id="PS50195">
    <property type="entry name" value="PX"/>
    <property type="match status" value="1"/>
</dbReference>
<dbReference type="InterPro" id="IPR036871">
    <property type="entry name" value="PX_dom_sf"/>
</dbReference>
<organism evidence="4 5">
    <name type="scientific">Anaeramoeba flamelloides</name>
    <dbReference type="NCBI Taxonomy" id="1746091"/>
    <lineage>
        <taxon>Eukaryota</taxon>
        <taxon>Metamonada</taxon>
        <taxon>Anaeramoebidae</taxon>
        <taxon>Anaeramoeba</taxon>
    </lineage>
</organism>
<gene>
    <name evidence="4" type="ORF">M0813_12147</name>
</gene>
<name>A0ABQ8ZCZ8_9EUKA</name>
<reference evidence="4" key="1">
    <citation type="submission" date="2022-08" db="EMBL/GenBank/DDBJ databases">
        <title>Novel sulfate-reducing endosymbionts in the free-living metamonad Anaeramoeba.</title>
        <authorList>
            <person name="Jerlstrom-Hultqvist J."/>
            <person name="Cepicka I."/>
            <person name="Gallot-Lavallee L."/>
            <person name="Salas-Leiva D."/>
            <person name="Curtis B.A."/>
            <person name="Zahonova K."/>
            <person name="Pipaliya S."/>
            <person name="Dacks J."/>
            <person name="Roger A.J."/>
        </authorList>
    </citation>
    <scope>NUCLEOTIDE SEQUENCE</scope>
    <source>
        <strain evidence="4">Schooner1</strain>
    </source>
</reference>
<evidence type="ECO:0000259" key="3">
    <source>
        <dbReference type="PROSITE" id="PS50195"/>
    </source>
</evidence>
<dbReference type="InterPro" id="IPR051837">
    <property type="entry name" value="SortingNexin/PXDomain-PKLike"/>
</dbReference>
<dbReference type="InterPro" id="IPR001683">
    <property type="entry name" value="PX_dom"/>
</dbReference>
<dbReference type="EMBL" id="JAOAOG010000018">
    <property type="protein sequence ID" value="KAJ6254545.1"/>
    <property type="molecule type" value="Genomic_DNA"/>
</dbReference>
<dbReference type="CDD" id="cd06093">
    <property type="entry name" value="PX_domain"/>
    <property type="match status" value="1"/>
</dbReference>
<evidence type="ECO:0000256" key="1">
    <source>
        <dbReference type="ARBA" id="ARBA00004496"/>
    </source>
</evidence>
<comment type="subcellular location">
    <subcellularLocation>
        <location evidence="1">Cytoplasm</location>
    </subcellularLocation>
</comment>
<comment type="caution">
    <text evidence="4">The sequence shown here is derived from an EMBL/GenBank/DDBJ whole genome shotgun (WGS) entry which is preliminary data.</text>
</comment>
<dbReference type="SMART" id="SM00312">
    <property type="entry name" value="PX"/>
    <property type="match status" value="1"/>
</dbReference>
<evidence type="ECO:0000313" key="4">
    <source>
        <dbReference type="EMBL" id="KAJ6254545.1"/>
    </source>
</evidence>
<dbReference type="Pfam" id="PF00787">
    <property type="entry name" value="PX"/>
    <property type="match status" value="1"/>
</dbReference>
<feature type="domain" description="PX" evidence="3">
    <location>
        <begin position="1"/>
        <end position="110"/>
    </location>
</feature>
<sequence>MISVVISNVSKTESAISHTDYELTIRMCSQTWNIKTRYRKLYTIHKYLSKQFPTITLPFPPKRLIKKTDPNFVKKRRNSLQNFFSQAVLYPNIAHNATFREFLQIDLHVSNEEQRVKLHNRRLITNENNFQSKRNVEKSNTKSKQIETLDRQTCKFVLLADDDSEFSQSRKETLLYHLINRQGFNQSNILYFNFNKESKKEISLNELPIEYSIIVYYSASKYSNGEKIGNLLAKWLKRMDEKQLKGGIILCFGALNSISGLRGQFTQFLPTQYGKWVRGFSNPITLNKNFRTKEMFFSYSEIMKSVYNINGEESGRSKVKGQKGSDVLSTWNDGIPLVTLKNRVFGSTNLKIIHLNYFPPAQSIVESDGLLLMSNTIEFLYSKKKK</sequence>
<accession>A0ABQ8ZCZ8</accession>
<dbReference type="PANTHER" id="PTHR22999:SF23">
    <property type="entry name" value="SORTING NEXIN-16"/>
    <property type="match status" value="1"/>
</dbReference>
<keyword evidence="2" id="KW-0963">Cytoplasm</keyword>